<keyword evidence="5 9" id="KW-0067">ATP-binding</keyword>
<organism evidence="11 12">
    <name type="scientific">Anaeromicropila populeti</name>
    <dbReference type="NCBI Taxonomy" id="37658"/>
    <lineage>
        <taxon>Bacteria</taxon>
        <taxon>Bacillati</taxon>
        <taxon>Bacillota</taxon>
        <taxon>Clostridia</taxon>
        <taxon>Lachnospirales</taxon>
        <taxon>Lachnospiraceae</taxon>
        <taxon>Anaeromicropila</taxon>
    </lineage>
</organism>
<feature type="site" description="Transition state stabilizer" evidence="9">
    <location>
        <position position="17"/>
    </location>
</feature>
<keyword evidence="6 9" id="KW-0460">Magnesium</keyword>
<comment type="catalytic activity">
    <reaction evidence="8 9">
        <text>(R)-4'-phosphopantetheine + ATP + H(+) = 3'-dephospho-CoA + diphosphate</text>
        <dbReference type="Rhea" id="RHEA:19801"/>
        <dbReference type="ChEBI" id="CHEBI:15378"/>
        <dbReference type="ChEBI" id="CHEBI:30616"/>
        <dbReference type="ChEBI" id="CHEBI:33019"/>
        <dbReference type="ChEBI" id="CHEBI:57328"/>
        <dbReference type="ChEBI" id="CHEBI:61723"/>
        <dbReference type="EC" id="2.7.7.3"/>
    </reaction>
</comment>
<evidence type="ECO:0000259" key="10">
    <source>
        <dbReference type="Pfam" id="PF01467"/>
    </source>
</evidence>
<dbReference type="SUPFAM" id="SSF52374">
    <property type="entry name" value="Nucleotidylyl transferase"/>
    <property type="match status" value="1"/>
</dbReference>
<reference evidence="11 12" key="1">
    <citation type="submission" date="2016-10" db="EMBL/GenBank/DDBJ databases">
        <authorList>
            <person name="de Groot N.N."/>
        </authorList>
    </citation>
    <scope>NUCLEOTIDE SEQUENCE [LARGE SCALE GENOMIC DNA]</scope>
    <source>
        <strain evidence="11 12">743A</strain>
    </source>
</reference>
<evidence type="ECO:0000256" key="5">
    <source>
        <dbReference type="ARBA" id="ARBA00022840"/>
    </source>
</evidence>
<dbReference type="NCBIfam" id="TIGR01510">
    <property type="entry name" value="coaD_prev_kdtB"/>
    <property type="match status" value="1"/>
</dbReference>
<comment type="similarity">
    <text evidence="9">Belongs to the bacterial CoaD family.</text>
</comment>
<dbReference type="PANTHER" id="PTHR21342">
    <property type="entry name" value="PHOSPHOPANTETHEINE ADENYLYLTRANSFERASE"/>
    <property type="match status" value="1"/>
</dbReference>
<feature type="binding site" evidence="9">
    <location>
        <begin position="123"/>
        <end position="129"/>
    </location>
    <ligand>
        <name>ATP</name>
        <dbReference type="ChEBI" id="CHEBI:30616"/>
    </ligand>
</feature>
<comment type="pathway">
    <text evidence="9">Cofactor biosynthesis; coenzyme A biosynthesis; CoA from (R)-pantothenate: step 4/5.</text>
</comment>
<dbReference type="GO" id="GO:0005737">
    <property type="term" value="C:cytoplasm"/>
    <property type="evidence" value="ECO:0007669"/>
    <property type="project" value="UniProtKB-SubCell"/>
</dbReference>
<evidence type="ECO:0000256" key="4">
    <source>
        <dbReference type="ARBA" id="ARBA00022741"/>
    </source>
</evidence>
<evidence type="ECO:0000313" key="12">
    <source>
        <dbReference type="Proteomes" id="UP000199659"/>
    </source>
</evidence>
<feature type="binding site" evidence="9">
    <location>
        <position position="87"/>
    </location>
    <ligand>
        <name>substrate</name>
    </ligand>
</feature>
<dbReference type="UniPathway" id="UPA00241">
    <property type="reaction ID" value="UER00355"/>
</dbReference>
<evidence type="ECO:0000313" key="11">
    <source>
        <dbReference type="EMBL" id="SFR90972.1"/>
    </source>
</evidence>
<feature type="binding site" evidence="9">
    <location>
        <position position="17"/>
    </location>
    <ligand>
        <name>ATP</name>
        <dbReference type="ChEBI" id="CHEBI:30616"/>
    </ligand>
</feature>
<dbReference type="NCBIfam" id="TIGR00125">
    <property type="entry name" value="cyt_tran_rel"/>
    <property type="match status" value="1"/>
</dbReference>
<dbReference type="Pfam" id="PF01467">
    <property type="entry name" value="CTP_transf_like"/>
    <property type="match status" value="1"/>
</dbReference>
<comment type="cofactor">
    <cofactor evidence="9">
        <name>Mg(2+)</name>
        <dbReference type="ChEBI" id="CHEBI:18420"/>
    </cofactor>
</comment>
<accession>A0A1I6KI99</accession>
<comment type="subcellular location">
    <subcellularLocation>
        <location evidence="9">Cytoplasm</location>
    </subcellularLocation>
</comment>
<evidence type="ECO:0000256" key="8">
    <source>
        <dbReference type="ARBA" id="ARBA00029346"/>
    </source>
</evidence>
<dbReference type="OrthoDB" id="9806661at2"/>
<feature type="binding site" evidence="9">
    <location>
        <begin position="88"/>
        <end position="90"/>
    </location>
    <ligand>
        <name>ATP</name>
        <dbReference type="ChEBI" id="CHEBI:30616"/>
    </ligand>
</feature>
<keyword evidence="3 9" id="KW-0548">Nucleotidyltransferase</keyword>
<feature type="binding site" evidence="9">
    <location>
        <position position="98"/>
    </location>
    <ligand>
        <name>ATP</name>
        <dbReference type="ChEBI" id="CHEBI:30616"/>
    </ligand>
</feature>
<keyword evidence="7 9" id="KW-0173">Coenzyme A biosynthesis</keyword>
<comment type="subunit">
    <text evidence="9">Homohexamer.</text>
</comment>
<dbReference type="CDD" id="cd02163">
    <property type="entry name" value="PPAT"/>
    <property type="match status" value="1"/>
</dbReference>
<evidence type="ECO:0000256" key="1">
    <source>
        <dbReference type="ARBA" id="ARBA00022490"/>
    </source>
</evidence>
<dbReference type="EMBL" id="FOYZ01000009">
    <property type="protein sequence ID" value="SFR90972.1"/>
    <property type="molecule type" value="Genomic_DNA"/>
</dbReference>
<sequence length="162" mass="18306">MKIGIYPGSFDPITLGHLDVIKRSSKIVDKLIIGVLNNSAKKCLFTPEERVEIIRRVTKDMDNVEVESFQGLLVDFAELKKACVLVRGLRAITDFEYELQIAQINHKANPNVDTIFFTTNVEFSYISSSLVKEFASYGSDISPFVPELVVDELEKKFNKISD</sequence>
<dbReference type="PANTHER" id="PTHR21342:SF1">
    <property type="entry name" value="PHOSPHOPANTETHEINE ADENYLYLTRANSFERASE"/>
    <property type="match status" value="1"/>
</dbReference>
<feature type="binding site" evidence="9">
    <location>
        <position position="41"/>
    </location>
    <ligand>
        <name>substrate</name>
    </ligand>
</feature>
<dbReference type="GO" id="GO:0004595">
    <property type="term" value="F:pantetheine-phosphate adenylyltransferase activity"/>
    <property type="evidence" value="ECO:0007669"/>
    <property type="project" value="UniProtKB-UniRule"/>
</dbReference>
<feature type="binding site" evidence="9">
    <location>
        <position position="9"/>
    </location>
    <ligand>
        <name>substrate</name>
    </ligand>
</feature>
<feature type="domain" description="Cytidyltransferase-like" evidence="10">
    <location>
        <begin position="5"/>
        <end position="133"/>
    </location>
</feature>
<dbReference type="GO" id="GO:0015937">
    <property type="term" value="P:coenzyme A biosynthetic process"/>
    <property type="evidence" value="ECO:0007669"/>
    <property type="project" value="UniProtKB-UniRule"/>
</dbReference>
<name>A0A1I6KI99_9FIRM</name>
<dbReference type="InterPro" id="IPR001980">
    <property type="entry name" value="PPAT"/>
</dbReference>
<feature type="binding site" evidence="9">
    <location>
        <position position="73"/>
    </location>
    <ligand>
        <name>substrate</name>
    </ligand>
</feature>
<dbReference type="HAMAP" id="MF_00151">
    <property type="entry name" value="PPAT_bact"/>
    <property type="match status" value="1"/>
</dbReference>
<dbReference type="InterPro" id="IPR014729">
    <property type="entry name" value="Rossmann-like_a/b/a_fold"/>
</dbReference>
<dbReference type="Proteomes" id="UP000199659">
    <property type="component" value="Unassembled WGS sequence"/>
</dbReference>
<protein>
    <recommendedName>
        <fullName evidence="9">Phosphopantetheine adenylyltransferase</fullName>
        <ecNumber evidence="9">2.7.7.3</ecNumber>
    </recommendedName>
    <alternativeName>
        <fullName evidence="9">Dephospho-CoA pyrophosphorylase</fullName>
    </alternativeName>
    <alternativeName>
        <fullName evidence="9">Pantetheine-phosphate adenylyltransferase</fullName>
        <shortName evidence="9">PPAT</shortName>
    </alternativeName>
</protein>
<dbReference type="AlphaFoldDB" id="A0A1I6KI99"/>
<dbReference type="EC" id="2.7.7.3" evidence="9"/>
<evidence type="ECO:0000256" key="3">
    <source>
        <dbReference type="ARBA" id="ARBA00022695"/>
    </source>
</evidence>
<keyword evidence="12" id="KW-1185">Reference proteome</keyword>
<keyword evidence="1 9" id="KW-0963">Cytoplasm</keyword>
<dbReference type="RefSeq" id="WP_092561163.1">
    <property type="nucleotide sequence ID" value="NZ_FOYZ01000009.1"/>
</dbReference>
<dbReference type="Gene3D" id="3.40.50.620">
    <property type="entry name" value="HUPs"/>
    <property type="match status" value="1"/>
</dbReference>
<gene>
    <name evidence="9" type="primary">coaD</name>
    <name evidence="11" type="ORF">SAMN05661086_02442</name>
</gene>
<dbReference type="InterPro" id="IPR004821">
    <property type="entry name" value="Cyt_trans-like"/>
</dbReference>
<evidence type="ECO:0000256" key="2">
    <source>
        <dbReference type="ARBA" id="ARBA00022679"/>
    </source>
</evidence>
<dbReference type="PRINTS" id="PR01020">
    <property type="entry name" value="LPSBIOSNTHSS"/>
</dbReference>
<dbReference type="GO" id="GO:0005524">
    <property type="term" value="F:ATP binding"/>
    <property type="evidence" value="ECO:0007669"/>
    <property type="project" value="UniProtKB-KW"/>
</dbReference>
<evidence type="ECO:0000256" key="7">
    <source>
        <dbReference type="ARBA" id="ARBA00022993"/>
    </source>
</evidence>
<dbReference type="STRING" id="37658.SAMN05661086_02442"/>
<proteinExistence type="inferred from homology"/>
<comment type="function">
    <text evidence="9">Reversibly transfers an adenylyl group from ATP to 4'-phosphopantetheine, yielding dephospho-CoA (dPCoA) and pyrophosphate.</text>
</comment>
<keyword evidence="2 9" id="KW-0808">Transferase</keyword>
<evidence type="ECO:0000256" key="9">
    <source>
        <dbReference type="HAMAP-Rule" id="MF_00151"/>
    </source>
</evidence>
<keyword evidence="4 9" id="KW-0547">Nucleotide-binding</keyword>
<evidence type="ECO:0000256" key="6">
    <source>
        <dbReference type="ARBA" id="ARBA00022842"/>
    </source>
</evidence>
<feature type="binding site" evidence="9">
    <location>
        <begin position="9"/>
        <end position="10"/>
    </location>
    <ligand>
        <name>ATP</name>
        <dbReference type="ChEBI" id="CHEBI:30616"/>
    </ligand>
</feature>